<dbReference type="SUPFAM" id="SSF52058">
    <property type="entry name" value="L domain-like"/>
    <property type="match status" value="1"/>
</dbReference>
<dbReference type="Gene3D" id="3.80.10.10">
    <property type="entry name" value="Ribonuclease Inhibitor"/>
    <property type="match status" value="1"/>
</dbReference>
<dbReference type="EMBL" id="OIVN01002197">
    <property type="protein sequence ID" value="SPD01414.1"/>
    <property type="molecule type" value="Genomic_DNA"/>
</dbReference>
<dbReference type="Pfam" id="PF00931">
    <property type="entry name" value="NB-ARC"/>
    <property type="match status" value="2"/>
</dbReference>
<dbReference type="PANTHER" id="PTHR23155:SF1185">
    <property type="entry name" value="DISEASE RESISTANCE RPP8-LIKE PROTEIN 3-RELATED"/>
    <property type="match status" value="1"/>
</dbReference>
<reference evidence="8" key="1">
    <citation type="submission" date="2018-02" db="EMBL/GenBank/DDBJ databases">
        <authorList>
            <person name="Cohen D.B."/>
            <person name="Kent A.D."/>
        </authorList>
    </citation>
    <scope>NUCLEOTIDE SEQUENCE</scope>
</reference>
<dbReference type="SUPFAM" id="SSF52540">
    <property type="entry name" value="P-loop containing nucleoside triphosphate hydrolases"/>
    <property type="match status" value="2"/>
</dbReference>
<evidence type="ECO:0008006" key="9">
    <source>
        <dbReference type="Google" id="ProtNLM"/>
    </source>
</evidence>
<dbReference type="AlphaFoldDB" id="A0A2N9GQA3"/>
<dbReference type="Gene3D" id="3.40.50.300">
    <property type="entry name" value="P-loop containing nucleotide triphosphate hydrolases"/>
    <property type="match status" value="2"/>
</dbReference>
<name>A0A2N9GQA3_FAGSY</name>
<proteinExistence type="predicted"/>
<dbReference type="PRINTS" id="PR00364">
    <property type="entry name" value="DISEASERSIST"/>
</dbReference>
<evidence type="ECO:0000259" key="4">
    <source>
        <dbReference type="Pfam" id="PF00931"/>
    </source>
</evidence>
<accession>A0A2N9GQA3</accession>
<evidence type="ECO:0000256" key="2">
    <source>
        <dbReference type="ARBA" id="ARBA00022741"/>
    </source>
</evidence>
<dbReference type="InterPro" id="IPR038005">
    <property type="entry name" value="RX-like_CC"/>
</dbReference>
<feature type="domain" description="NB-ARC" evidence="4">
    <location>
        <begin position="800"/>
        <end position="873"/>
    </location>
</feature>
<dbReference type="Pfam" id="PF18052">
    <property type="entry name" value="Rx_N"/>
    <property type="match status" value="1"/>
</dbReference>
<dbReference type="InterPro" id="IPR041118">
    <property type="entry name" value="Rx_N"/>
</dbReference>
<protein>
    <recommendedName>
        <fullName evidence="9">AAA+ ATPase domain-containing protein</fullName>
    </recommendedName>
</protein>
<dbReference type="Gene3D" id="1.20.5.4130">
    <property type="match status" value="1"/>
</dbReference>
<dbReference type="InterPro" id="IPR044974">
    <property type="entry name" value="Disease_R_plants"/>
</dbReference>
<organism evidence="8">
    <name type="scientific">Fagus sylvatica</name>
    <name type="common">Beechnut</name>
    <dbReference type="NCBI Taxonomy" id="28930"/>
    <lineage>
        <taxon>Eukaryota</taxon>
        <taxon>Viridiplantae</taxon>
        <taxon>Streptophyta</taxon>
        <taxon>Embryophyta</taxon>
        <taxon>Tracheophyta</taxon>
        <taxon>Spermatophyta</taxon>
        <taxon>Magnoliopsida</taxon>
        <taxon>eudicotyledons</taxon>
        <taxon>Gunneridae</taxon>
        <taxon>Pentapetalae</taxon>
        <taxon>rosids</taxon>
        <taxon>fabids</taxon>
        <taxon>Fagales</taxon>
        <taxon>Fagaceae</taxon>
        <taxon>Fagus</taxon>
    </lineage>
</organism>
<dbReference type="InterPro" id="IPR055414">
    <property type="entry name" value="LRR_R13L4/SHOC2-like"/>
</dbReference>
<dbReference type="InterPro" id="IPR058922">
    <property type="entry name" value="WHD_DRP"/>
</dbReference>
<evidence type="ECO:0000259" key="7">
    <source>
        <dbReference type="Pfam" id="PF23598"/>
    </source>
</evidence>
<sequence length="937" mass="107920">MAESVVSFVVEGLGNLLIEEAAYLQGVSQQVKQMQIELKWMQCFLKDTDKRQNEDETVQIWVSEIREAAYDVQDVIETFALEISSRNKENSLKLKQVPIFNKGRKLHKVGSKIEAIKTRISDLTRSLQTYGVNAIKEEGLSSAFDRQRQLRWSYSHIVEEYIVGLDEDIKEVVVQLINEDKHFQVVSICGMGGLGKTTLAKKVYHHSDVRRHFEGFAWAYISQQCKTRDVWEGILVKLTSPTKDERDQILKMTHEELAKKLNQVQQEKRCLVILDDIWSTEAWDLLSPAFPSRQVSSKILVTTRNREVALHIDPGDFRICEGMEKLGREMVARCVGSPLVIIVLGGLLATTKETLDEWDIVHRNIKSHLGGGRERGQQSRVHEVLALSYHELPYQLKSCFLYLSHFPEDFDIPTKKLVRLWVAEGFVSPKYELEGDELLEDFAERCLVELINRCMVQVGVTGSSGRIKSCRLHDLMHDLCLSKAKQENFLHIFSPWSRNKKADSSTGRIRRLAIFFEKFLTKNYYKENRHSQLIKSVFKYLKLLRVLDLEGIQLLDGELTEEIGSLIHLRFLNLKKTHIRVLPSFIGNLVCLETLNLETIEELSRESTVLIPTVIWKMKQLRHLYLPKWCHYLTDDKLQLANVVDVGQVVQGCPRLHKLHIEGRINKLPDYQEFPPYLTKLTLWGSRLVEDPMPVLEKLPNLRVLRGWGAFIGKQMVCSDKGFPQLKSLLLRGLPNLQEWTVEAGAMPSLFRLEISDCNKLVTAPHGLKFVSMLQELEIRWMPRAFKHRLEEGGEDFYIVQHQCKTRDVWEGILVKLTSPTKDERDRILKMTHEELAKKLNEVQQEKRCLVILDDIWSTEAWDLLSPAFPSGQMHLMGKIAPECFKTYVDIATSCVIINGMERPYIGEVEVVLEHALQLQESVDASVDAAKKDMEEF</sequence>
<dbReference type="GO" id="GO:0098542">
    <property type="term" value="P:defense response to other organism"/>
    <property type="evidence" value="ECO:0007669"/>
    <property type="project" value="TreeGrafter"/>
</dbReference>
<gene>
    <name evidence="8" type="ORF">FSB_LOCUS29296</name>
</gene>
<dbReference type="PANTHER" id="PTHR23155">
    <property type="entry name" value="DISEASE RESISTANCE PROTEIN RP"/>
    <property type="match status" value="1"/>
</dbReference>
<keyword evidence="1" id="KW-0677">Repeat</keyword>
<evidence type="ECO:0000313" key="8">
    <source>
        <dbReference type="EMBL" id="SPD01414.1"/>
    </source>
</evidence>
<dbReference type="InterPro" id="IPR032675">
    <property type="entry name" value="LRR_dom_sf"/>
</dbReference>
<dbReference type="Pfam" id="PF23598">
    <property type="entry name" value="LRR_14"/>
    <property type="match status" value="1"/>
</dbReference>
<evidence type="ECO:0000256" key="1">
    <source>
        <dbReference type="ARBA" id="ARBA00022737"/>
    </source>
</evidence>
<dbReference type="InterPro" id="IPR036388">
    <property type="entry name" value="WH-like_DNA-bd_sf"/>
</dbReference>
<dbReference type="Gene3D" id="1.10.10.10">
    <property type="entry name" value="Winged helix-like DNA-binding domain superfamily/Winged helix DNA-binding domain"/>
    <property type="match status" value="1"/>
</dbReference>
<evidence type="ECO:0000259" key="6">
    <source>
        <dbReference type="Pfam" id="PF23559"/>
    </source>
</evidence>
<feature type="domain" description="Disease resistance R13L4/SHOC-2-like LRR" evidence="7">
    <location>
        <begin position="539"/>
        <end position="630"/>
    </location>
</feature>
<keyword evidence="2" id="KW-0547">Nucleotide-binding</keyword>
<dbReference type="Pfam" id="PF23559">
    <property type="entry name" value="WHD_DRP"/>
    <property type="match status" value="1"/>
</dbReference>
<dbReference type="CDD" id="cd14798">
    <property type="entry name" value="RX-CC_like"/>
    <property type="match status" value="1"/>
</dbReference>
<feature type="domain" description="Disease resistance N-terminal" evidence="5">
    <location>
        <begin position="5"/>
        <end position="93"/>
    </location>
</feature>
<evidence type="ECO:0000256" key="3">
    <source>
        <dbReference type="ARBA" id="ARBA00022821"/>
    </source>
</evidence>
<keyword evidence="3" id="KW-0611">Plant defense</keyword>
<dbReference type="GO" id="GO:0043531">
    <property type="term" value="F:ADP binding"/>
    <property type="evidence" value="ECO:0007669"/>
    <property type="project" value="InterPro"/>
</dbReference>
<feature type="domain" description="Disease resistance protein winged helix" evidence="6">
    <location>
        <begin position="406"/>
        <end position="480"/>
    </location>
</feature>
<dbReference type="FunFam" id="1.10.10.10:FF:000322">
    <property type="entry name" value="Probable disease resistance protein At1g63360"/>
    <property type="match status" value="1"/>
</dbReference>
<dbReference type="FunFam" id="3.40.50.300:FF:001091">
    <property type="entry name" value="Probable disease resistance protein At1g61300"/>
    <property type="match status" value="1"/>
</dbReference>
<evidence type="ECO:0000259" key="5">
    <source>
        <dbReference type="Pfam" id="PF18052"/>
    </source>
</evidence>
<dbReference type="InterPro" id="IPR002182">
    <property type="entry name" value="NB-ARC"/>
</dbReference>
<dbReference type="InterPro" id="IPR027417">
    <property type="entry name" value="P-loop_NTPase"/>
</dbReference>
<feature type="domain" description="NB-ARC" evidence="4">
    <location>
        <begin position="168"/>
        <end position="309"/>
    </location>
</feature>